<dbReference type="Gene3D" id="1.10.260.40">
    <property type="entry name" value="lambda repressor-like DNA-binding domains"/>
    <property type="match status" value="1"/>
</dbReference>
<dbReference type="STRING" id="1354337.M983_2976"/>
<sequence length="70" mass="7838">MKNQAIEKAIRIVGSQQKLATLCGVSQPTVWRWLHGGGMDSKYVVKVVKATRNQVRAQDIYPELSELLAQ</sequence>
<accession>A0A198FCD6</accession>
<reference evidence="1 2" key="1">
    <citation type="submission" date="2016-04" db="EMBL/GenBank/DDBJ databases">
        <title>ATOL: Assembling a taxonomically balanced genome-scale reconstruction of the evolutionary history of the Enterobacteriaceae.</title>
        <authorList>
            <person name="Plunkett G.III."/>
            <person name="Neeno-Eckwall E.C."/>
            <person name="Glasner J.D."/>
            <person name="Perna N.T."/>
        </authorList>
    </citation>
    <scope>NUCLEOTIDE SEQUENCE [LARGE SCALE GENOMIC DNA]</scope>
    <source>
        <strain evidence="1 2">ATCC 19692</strain>
    </source>
</reference>
<dbReference type="EMBL" id="LXEN01000150">
    <property type="protein sequence ID" value="OAT22563.1"/>
    <property type="molecule type" value="Genomic_DNA"/>
</dbReference>
<evidence type="ECO:0000313" key="1">
    <source>
        <dbReference type="EMBL" id="OAT22563.1"/>
    </source>
</evidence>
<organism evidence="1 2">
    <name type="scientific">Proteus myxofaciens ATCC 19692</name>
    <dbReference type="NCBI Taxonomy" id="1354337"/>
    <lineage>
        <taxon>Bacteria</taxon>
        <taxon>Pseudomonadati</taxon>
        <taxon>Pseudomonadota</taxon>
        <taxon>Gammaproteobacteria</taxon>
        <taxon>Enterobacterales</taxon>
        <taxon>Morganellaceae</taxon>
        <taxon>Proteus</taxon>
    </lineage>
</organism>
<name>A0A198FCD6_9GAMM</name>
<dbReference type="GO" id="GO:0003677">
    <property type="term" value="F:DNA binding"/>
    <property type="evidence" value="ECO:0007669"/>
    <property type="project" value="InterPro"/>
</dbReference>
<dbReference type="SUPFAM" id="SSF47413">
    <property type="entry name" value="lambda repressor-like DNA-binding domains"/>
    <property type="match status" value="1"/>
</dbReference>
<comment type="caution">
    <text evidence="1">The sequence shown here is derived from an EMBL/GenBank/DDBJ whole genome shotgun (WGS) entry which is preliminary data.</text>
</comment>
<dbReference type="AlphaFoldDB" id="A0A198FCD6"/>
<dbReference type="InterPro" id="IPR031856">
    <property type="entry name" value="YdaS_toxin-like"/>
</dbReference>
<dbReference type="OrthoDB" id="5682908at2"/>
<dbReference type="InterPro" id="IPR010982">
    <property type="entry name" value="Lambda_DNA-bd_dom_sf"/>
</dbReference>
<dbReference type="Pfam" id="PF15943">
    <property type="entry name" value="YdaS_toxin"/>
    <property type="match status" value="1"/>
</dbReference>
<evidence type="ECO:0000313" key="2">
    <source>
        <dbReference type="Proteomes" id="UP000094023"/>
    </source>
</evidence>
<proteinExistence type="predicted"/>
<dbReference type="Proteomes" id="UP000094023">
    <property type="component" value="Unassembled WGS sequence"/>
</dbReference>
<dbReference type="RefSeq" id="WP_066752765.1">
    <property type="nucleotide sequence ID" value="NZ_LXEN01000150.1"/>
</dbReference>
<gene>
    <name evidence="1" type="ORF">M983_2976</name>
</gene>
<protein>
    <submittedName>
        <fullName evidence="1">Phage repressor</fullName>
    </submittedName>
</protein>
<keyword evidence="2" id="KW-1185">Reference proteome</keyword>